<evidence type="ECO:0000259" key="1">
    <source>
        <dbReference type="PROSITE" id="PS51674"/>
    </source>
</evidence>
<sequence length="98" mass="10226">MSDVVGLLSGLLAGAPSLPGARCRGRGSLFDPPYRGENPDTTKARHAQALGLCGRCPAAERCRAWFDGLPKARRPRGVVAGQVVDGMTANVTFCGDCP</sequence>
<name>A1TD89_MYCVP</name>
<evidence type="ECO:0000313" key="2">
    <source>
        <dbReference type="EMBL" id="ABM15139.1"/>
    </source>
</evidence>
<dbReference type="EMBL" id="CP000511">
    <property type="protein sequence ID" value="ABM15139.1"/>
    <property type="molecule type" value="Genomic_DNA"/>
</dbReference>
<accession>A1TD89</accession>
<gene>
    <name evidence="2" type="ordered locus">Mvan_4362</name>
</gene>
<dbReference type="HOGENOM" id="CLU_2330790_0_0_11"/>
<keyword evidence="3" id="KW-1185">Reference proteome</keyword>
<reference evidence="2" key="1">
    <citation type="submission" date="2006-12" db="EMBL/GenBank/DDBJ databases">
        <title>Complete sequence of Mycobacterium vanbaalenii PYR-1.</title>
        <authorList>
            <consortium name="US DOE Joint Genome Institute"/>
            <person name="Copeland A."/>
            <person name="Lucas S."/>
            <person name="Lapidus A."/>
            <person name="Barry K."/>
            <person name="Detter J.C."/>
            <person name="Glavina del Rio T."/>
            <person name="Hammon N."/>
            <person name="Israni S."/>
            <person name="Dalin E."/>
            <person name="Tice H."/>
            <person name="Pitluck S."/>
            <person name="Singan V."/>
            <person name="Schmutz J."/>
            <person name="Larimer F."/>
            <person name="Land M."/>
            <person name="Hauser L."/>
            <person name="Kyrpides N."/>
            <person name="Anderson I.J."/>
            <person name="Miller C."/>
            <person name="Richardson P."/>
        </authorList>
    </citation>
    <scope>NUCLEOTIDE SEQUENCE [LARGE SCALE GENOMIC DNA]</scope>
    <source>
        <strain evidence="2">PYR-1</strain>
    </source>
</reference>
<dbReference type="AlphaFoldDB" id="A1TD89"/>
<dbReference type="InterPro" id="IPR034768">
    <property type="entry name" value="4FE4S_WBL"/>
</dbReference>
<evidence type="ECO:0000313" key="3">
    <source>
        <dbReference type="Proteomes" id="UP000009159"/>
    </source>
</evidence>
<feature type="domain" description="4Fe-4S Wbl-type" evidence="1">
    <location>
        <begin position="22"/>
        <end position="89"/>
    </location>
</feature>
<dbReference type="eggNOG" id="ENOG5031WTS">
    <property type="taxonomic scope" value="Bacteria"/>
</dbReference>
<dbReference type="RefSeq" id="WP_011781517.1">
    <property type="nucleotide sequence ID" value="NC_008726.1"/>
</dbReference>
<dbReference type="KEGG" id="mva:Mvan_4362"/>
<dbReference type="PROSITE" id="PS51674">
    <property type="entry name" value="4FE4S_WBL"/>
    <property type="match status" value="1"/>
</dbReference>
<organism evidence="2 3">
    <name type="scientific">Mycolicibacterium vanbaalenii (strain DSM 7251 / JCM 13017 / BCRC 16820 / KCTC 9966 / NRRL B-24157 / PYR-1)</name>
    <name type="common">Mycobacterium vanbaalenii</name>
    <dbReference type="NCBI Taxonomy" id="350058"/>
    <lineage>
        <taxon>Bacteria</taxon>
        <taxon>Bacillati</taxon>
        <taxon>Actinomycetota</taxon>
        <taxon>Actinomycetes</taxon>
        <taxon>Mycobacteriales</taxon>
        <taxon>Mycobacteriaceae</taxon>
        <taxon>Mycolicibacterium</taxon>
    </lineage>
</organism>
<protein>
    <recommendedName>
        <fullName evidence="1">4Fe-4S Wbl-type domain-containing protein</fullName>
    </recommendedName>
</protein>
<proteinExistence type="predicted"/>
<dbReference type="Proteomes" id="UP000009159">
    <property type="component" value="Chromosome"/>
</dbReference>